<dbReference type="InterPro" id="IPR002018">
    <property type="entry name" value="CarbesteraseB"/>
</dbReference>
<evidence type="ECO:0000313" key="3">
    <source>
        <dbReference type="Proteomes" id="UP001498398"/>
    </source>
</evidence>
<dbReference type="InterPro" id="IPR050309">
    <property type="entry name" value="Type-B_Carboxylest/Lipase"/>
</dbReference>
<dbReference type="Gene3D" id="3.40.50.1820">
    <property type="entry name" value="alpha/beta hydrolase"/>
    <property type="match status" value="1"/>
</dbReference>
<evidence type="ECO:0000313" key="2">
    <source>
        <dbReference type="EMBL" id="KAK7471247.1"/>
    </source>
</evidence>
<dbReference type="Proteomes" id="UP001498398">
    <property type="component" value="Unassembled WGS sequence"/>
</dbReference>
<organism evidence="2 3">
    <name type="scientific">Marasmiellus scandens</name>
    <dbReference type="NCBI Taxonomy" id="2682957"/>
    <lineage>
        <taxon>Eukaryota</taxon>
        <taxon>Fungi</taxon>
        <taxon>Dikarya</taxon>
        <taxon>Basidiomycota</taxon>
        <taxon>Agaricomycotina</taxon>
        <taxon>Agaricomycetes</taxon>
        <taxon>Agaricomycetidae</taxon>
        <taxon>Agaricales</taxon>
        <taxon>Marasmiineae</taxon>
        <taxon>Omphalotaceae</taxon>
        <taxon>Marasmiellus</taxon>
    </lineage>
</organism>
<feature type="domain" description="Carboxylesterase type B" evidence="1">
    <location>
        <begin position="2"/>
        <end position="309"/>
    </location>
</feature>
<name>A0ABR1K3X7_9AGAR</name>
<reference evidence="2 3" key="1">
    <citation type="submission" date="2024-01" db="EMBL/GenBank/DDBJ databases">
        <title>A draft genome for the cacao thread blight pathogen Marasmiellus scandens.</title>
        <authorList>
            <person name="Baruah I.K."/>
            <person name="Leung J."/>
            <person name="Bukari Y."/>
            <person name="Amoako-Attah I."/>
            <person name="Meinhardt L.W."/>
            <person name="Bailey B.A."/>
            <person name="Cohen S.P."/>
        </authorList>
    </citation>
    <scope>NUCLEOTIDE SEQUENCE [LARGE SCALE GENOMIC DNA]</scope>
    <source>
        <strain evidence="2 3">GH-19</strain>
    </source>
</reference>
<keyword evidence="3" id="KW-1185">Reference proteome</keyword>
<dbReference type="EMBL" id="JBANRG010000002">
    <property type="protein sequence ID" value="KAK7471247.1"/>
    <property type="molecule type" value="Genomic_DNA"/>
</dbReference>
<gene>
    <name evidence="2" type="ORF">VKT23_002654</name>
</gene>
<evidence type="ECO:0000259" key="1">
    <source>
        <dbReference type="Pfam" id="PF00135"/>
    </source>
</evidence>
<sequence>MGDPNRVTIFGQSSGGLSVALQLLAYGGSKDAPFHAAIMLLVIAGSRDELCITQDSFNAVVGLTGCQSHDDPQNSAEALACLRNLPATELLEAAITHHESMSDRTDGDVYLPTVDGDFLPEAPSELMRKGMFVKMPVMIGWTEEDATRFTPQDKDSREFLRVFFPDLSAATVERILDLYPEEEFREDTGAGLSAQFYRSARIMRDILFVCPSFLFGLGMARKYWERNNLIYPPVYFYDFNQTIMDEPGFGVVHSSDLPYVFANIEMYQNGEGVQVHIAEQDYELEKRASRTWSTFASFGVPSLPPETGRETLLDWEGGYGKSDSGNEEGGEDVKVYVIGGPSPGMSQLEEQRLKERCGFLNGDDVIKELRY</sequence>
<dbReference type="PANTHER" id="PTHR11559">
    <property type="entry name" value="CARBOXYLESTERASE"/>
    <property type="match status" value="1"/>
</dbReference>
<dbReference type="SUPFAM" id="SSF53474">
    <property type="entry name" value="alpha/beta-Hydrolases"/>
    <property type="match status" value="1"/>
</dbReference>
<accession>A0ABR1K3X7</accession>
<comment type="caution">
    <text evidence="2">The sequence shown here is derived from an EMBL/GenBank/DDBJ whole genome shotgun (WGS) entry which is preliminary data.</text>
</comment>
<protein>
    <recommendedName>
        <fullName evidence="1">Carboxylesterase type B domain-containing protein</fullName>
    </recommendedName>
</protein>
<dbReference type="InterPro" id="IPR029058">
    <property type="entry name" value="AB_hydrolase_fold"/>
</dbReference>
<dbReference type="Pfam" id="PF00135">
    <property type="entry name" value="COesterase"/>
    <property type="match status" value="1"/>
</dbReference>
<proteinExistence type="predicted"/>